<organism evidence="1 2">
    <name type="scientific">Runella slithyformis (strain ATCC 29530 / DSM 19594 / LMG 11500 / NCIMB 11436 / LSU 4)</name>
    <dbReference type="NCBI Taxonomy" id="761193"/>
    <lineage>
        <taxon>Bacteria</taxon>
        <taxon>Pseudomonadati</taxon>
        <taxon>Bacteroidota</taxon>
        <taxon>Cytophagia</taxon>
        <taxon>Cytophagales</taxon>
        <taxon>Spirosomataceae</taxon>
        <taxon>Runella</taxon>
    </lineage>
</organism>
<dbReference type="RefSeq" id="WP_013926983.1">
    <property type="nucleotide sequence ID" value="NC_015703.1"/>
</dbReference>
<gene>
    <name evidence="1" type="ordered locus">Runsl_1237</name>
</gene>
<name>A0A7U4E4U8_RUNSL</name>
<dbReference type="KEGG" id="rsi:Runsl_1237"/>
<dbReference type="EMBL" id="CP002859">
    <property type="protein sequence ID" value="AEI47664.1"/>
    <property type="molecule type" value="Genomic_DNA"/>
</dbReference>
<proteinExistence type="predicted"/>
<keyword evidence="2" id="KW-1185">Reference proteome</keyword>
<reference evidence="2" key="1">
    <citation type="submission" date="2011-06" db="EMBL/GenBank/DDBJ databases">
        <title>The complete genome of chromosome of Runella slithyformis DSM 19594.</title>
        <authorList>
            <consortium name="US DOE Joint Genome Institute (JGI-PGF)"/>
            <person name="Lucas S."/>
            <person name="Han J."/>
            <person name="Lapidus A."/>
            <person name="Bruce D."/>
            <person name="Goodwin L."/>
            <person name="Pitluck S."/>
            <person name="Peters L."/>
            <person name="Kyrpides N."/>
            <person name="Mavromatis K."/>
            <person name="Ivanova N."/>
            <person name="Ovchinnikova G."/>
            <person name="Zhang X."/>
            <person name="Misra M."/>
            <person name="Detter J.C."/>
            <person name="Tapia R."/>
            <person name="Han C."/>
            <person name="Land M."/>
            <person name="Hauser L."/>
            <person name="Markowitz V."/>
            <person name="Cheng J.-F."/>
            <person name="Hugenholtz P."/>
            <person name="Woyke T."/>
            <person name="Wu D."/>
            <person name="Tindall B."/>
            <person name="Faehrich R."/>
            <person name="Brambilla E."/>
            <person name="Klenk H.-P."/>
            <person name="Eisen J.A."/>
        </authorList>
    </citation>
    <scope>NUCLEOTIDE SEQUENCE [LARGE SCALE GENOMIC DNA]</scope>
    <source>
        <strain evidence="2">ATCC 29530 / DSM 19594 / LMG 11500 / NCIMB 11436 / LSU 4</strain>
    </source>
</reference>
<dbReference type="Proteomes" id="UP000000493">
    <property type="component" value="Chromosome"/>
</dbReference>
<protein>
    <submittedName>
        <fullName evidence="1">Uncharacterized protein</fullName>
    </submittedName>
</protein>
<evidence type="ECO:0000313" key="1">
    <source>
        <dbReference type="EMBL" id="AEI47664.1"/>
    </source>
</evidence>
<reference evidence="1 2" key="2">
    <citation type="journal article" date="2012" name="Stand. Genomic Sci.">
        <title>Complete genome sequence of the aquatic bacterium Runella slithyformis type strain (LSU 4(T)).</title>
        <authorList>
            <person name="Copeland A."/>
            <person name="Zhang X."/>
            <person name="Misra M."/>
            <person name="Lapidus A."/>
            <person name="Nolan M."/>
            <person name="Lucas S."/>
            <person name="Deshpande S."/>
            <person name="Cheng J.F."/>
            <person name="Tapia R."/>
            <person name="Goodwin L.A."/>
            <person name="Pitluck S."/>
            <person name="Liolios K."/>
            <person name="Pagani I."/>
            <person name="Ivanova N."/>
            <person name="Mikhailova N."/>
            <person name="Pati A."/>
            <person name="Chen A."/>
            <person name="Palaniappan K."/>
            <person name="Land M."/>
            <person name="Hauser L."/>
            <person name="Pan C."/>
            <person name="Jeffries C.D."/>
            <person name="Detter J.C."/>
            <person name="Brambilla E.M."/>
            <person name="Rohde M."/>
            <person name="Djao O.D."/>
            <person name="Goker M."/>
            <person name="Sikorski J."/>
            <person name="Tindall B.J."/>
            <person name="Woyke T."/>
            <person name="Bristow J."/>
            <person name="Eisen J.A."/>
            <person name="Markowitz V."/>
            <person name="Hugenholtz P."/>
            <person name="Kyrpides N.C."/>
            <person name="Klenk H.P."/>
            <person name="Mavromatis K."/>
        </authorList>
    </citation>
    <scope>NUCLEOTIDE SEQUENCE [LARGE SCALE GENOMIC DNA]</scope>
    <source>
        <strain evidence="2">ATCC 29530 / DSM 19594 / LMG 11500 / NCIMB 11436 / LSU 4</strain>
    </source>
</reference>
<evidence type="ECO:0000313" key="2">
    <source>
        <dbReference type="Proteomes" id="UP000000493"/>
    </source>
</evidence>
<dbReference type="AlphaFoldDB" id="A0A7U4E4U8"/>
<sequence>MKDFKLPVELENQSDVDALICIVPAGAEAGHELKGKYLTDEKFQAVAVRQADGTLGKPTEDHVILVSGPGISLEKIQRYIAFSPIAVLAVSVMSPNGEQLGVGFAQRTHDAVTLAGFEDMELPEKGDLILKPDAFGRHYAEHDFVSPFKSGPFDSLFYLIKAKTKVTLIIDAKYSAVTNSVAVSNLVAAPAPVPDEAPLIAPIL</sequence>
<accession>A0A7U4E4U8</accession>